<keyword evidence="12" id="KW-0739">Sodium transport</keyword>
<keyword evidence="9" id="KW-0406">Ion transport</keyword>
<feature type="transmembrane region" description="Helical" evidence="18">
    <location>
        <begin position="221"/>
        <end position="240"/>
    </location>
</feature>
<dbReference type="EMBL" id="JACMRX010000005">
    <property type="protein sequence ID" value="KAF7989693.1"/>
    <property type="molecule type" value="Genomic_DNA"/>
</dbReference>
<keyword evidence="3" id="KW-0813">Transport</keyword>
<dbReference type="GO" id="GO:0015179">
    <property type="term" value="F:L-amino acid transmembrane transporter activity"/>
    <property type="evidence" value="ECO:0007669"/>
    <property type="project" value="TreeGrafter"/>
</dbReference>
<feature type="transmembrane region" description="Helical" evidence="18">
    <location>
        <begin position="432"/>
        <end position="455"/>
    </location>
</feature>
<evidence type="ECO:0000256" key="9">
    <source>
        <dbReference type="ARBA" id="ARBA00023065"/>
    </source>
</evidence>
<comment type="subcellular location">
    <subcellularLocation>
        <location evidence="1">Membrane</location>
        <topology evidence="1">Multi-pass membrane protein</topology>
    </subcellularLocation>
</comment>
<dbReference type="GO" id="GO:0089718">
    <property type="term" value="P:amino acid import across plasma membrane"/>
    <property type="evidence" value="ECO:0007669"/>
    <property type="project" value="TreeGrafter"/>
</dbReference>
<dbReference type="SUPFAM" id="SSF161070">
    <property type="entry name" value="SNF-like"/>
    <property type="match status" value="1"/>
</dbReference>
<feature type="transmembrane region" description="Helical" evidence="18">
    <location>
        <begin position="252"/>
        <end position="282"/>
    </location>
</feature>
<evidence type="ECO:0000256" key="1">
    <source>
        <dbReference type="ARBA" id="ARBA00004141"/>
    </source>
</evidence>
<accession>A0A834XNK3</accession>
<dbReference type="Proteomes" id="UP000639338">
    <property type="component" value="Unassembled WGS sequence"/>
</dbReference>
<evidence type="ECO:0000256" key="8">
    <source>
        <dbReference type="ARBA" id="ARBA00023053"/>
    </source>
</evidence>
<keyword evidence="5" id="KW-0769">Symport</keyword>
<dbReference type="PROSITE" id="PS50267">
    <property type="entry name" value="NA_NEUROTRAN_SYMP_3"/>
    <property type="match status" value="1"/>
</dbReference>
<organism evidence="19 20">
    <name type="scientific">Aphidius gifuensis</name>
    <name type="common">Parasitoid wasp</name>
    <dbReference type="NCBI Taxonomy" id="684658"/>
    <lineage>
        <taxon>Eukaryota</taxon>
        <taxon>Metazoa</taxon>
        <taxon>Ecdysozoa</taxon>
        <taxon>Arthropoda</taxon>
        <taxon>Hexapoda</taxon>
        <taxon>Insecta</taxon>
        <taxon>Pterygota</taxon>
        <taxon>Neoptera</taxon>
        <taxon>Endopterygota</taxon>
        <taxon>Hymenoptera</taxon>
        <taxon>Apocrita</taxon>
        <taxon>Ichneumonoidea</taxon>
        <taxon>Braconidae</taxon>
        <taxon>Aphidiinae</taxon>
        <taxon>Aphidius</taxon>
    </lineage>
</organism>
<feature type="binding site" evidence="15">
    <location>
        <position position="68"/>
    </location>
    <ligand>
        <name>Na(+)</name>
        <dbReference type="ChEBI" id="CHEBI:29101"/>
        <label>1</label>
    </ligand>
</feature>
<evidence type="ECO:0000256" key="5">
    <source>
        <dbReference type="ARBA" id="ARBA00022847"/>
    </source>
</evidence>
<dbReference type="InterPro" id="IPR000175">
    <property type="entry name" value="Na/ntran_symport"/>
</dbReference>
<feature type="transmembrane region" description="Helical" evidence="18">
    <location>
        <begin position="59"/>
        <end position="77"/>
    </location>
</feature>
<evidence type="ECO:0000256" key="7">
    <source>
        <dbReference type="ARBA" id="ARBA00022989"/>
    </source>
</evidence>
<feature type="transmembrane region" description="Helical" evidence="18">
    <location>
        <begin position="89"/>
        <end position="110"/>
    </location>
</feature>
<evidence type="ECO:0000256" key="16">
    <source>
        <dbReference type="PIRSR" id="PIRSR600175-2"/>
    </source>
</evidence>
<feature type="transmembrane region" description="Helical" evidence="18">
    <location>
        <begin position="294"/>
        <end position="319"/>
    </location>
</feature>
<feature type="binding site" evidence="15">
    <location>
        <position position="404"/>
    </location>
    <ligand>
        <name>Na(+)</name>
        <dbReference type="ChEBI" id="CHEBI:29101"/>
        <label>1</label>
    </ligand>
</feature>
<evidence type="ECO:0000256" key="3">
    <source>
        <dbReference type="ARBA" id="ARBA00022448"/>
    </source>
</evidence>
<feature type="transmembrane region" description="Helical" evidence="18">
    <location>
        <begin position="131"/>
        <end position="158"/>
    </location>
</feature>
<comment type="similarity">
    <text evidence="2">Belongs to the sodium:neurotransmitter symporter (SNF) (TC 2.A.22) family.</text>
</comment>
<feature type="region of interest" description="Disordered" evidence="17">
    <location>
        <begin position="29"/>
        <end position="48"/>
    </location>
</feature>
<evidence type="ECO:0000256" key="10">
    <source>
        <dbReference type="ARBA" id="ARBA00023136"/>
    </source>
</evidence>
<sequence length="603" mass="68232">MINYKNKDIDQFVGTHGNFNSSIKISLDEKEQPQNNQNVNKNDDTDDDKRFEWTNSTQFLMSCIAYSVGLGNVWRFPHTAYENGGGAFLIPYIIVLFIIGKPFYYMEMILGQFSSNSCIKIWSISPAFKGIGFGLTVAVFSITTYYCALMSLTLYYFIASFESPLPWTKCSPEWGDTCIDSTSSFANSSSSNITKSSSAELYFRNTVLKENSINNGLGSPSYVLVLCLGASWIAVFIVLYKGIKSSGKASYFLALFPYIILLTLLVRAVTLDGAIDGIIYLYKPNWSMILNPKVWYAAVTQAFFSLGVCCGAVTMFSSYNKFSHNATRDCIIITTMDFLTSLISGTTIFGILGNLAHELGTDDFNSVVRSGTGLAFISYPEALGKFTILPELFSIFFFLMLFILGIGSQAGMVNVVISVFKDQFYNVKQWKISLGVCFAGFIVGIIYCTPSGQYILNLVDYYGGTFIIVVLACFEIIAISWIYGIENFSDDIEFMLGKRPSFYWKLCWNFLTPVMLFLILSYFLFTMTPIRYNDEYYPTFAYVAGWMLLAIGVVPLPILFGLLMYRNQEKSWQDIWKSTEDWGPKNSKLRKEWKQFKELKRKE</sequence>
<evidence type="ECO:0000256" key="2">
    <source>
        <dbReference type="ARBA" id="ARBA00006459"/>
    </source>
</evidence>
<comment type="caution">
    <text evidence="19">The sequence shown here is derived from an EMBL/GenBank/DDBJ whole genome shotgun (WGS) entry which is preliminary data.</text>
</comment>
<feature type="disulfide bond" evidence="16">
    <location>
        <begin position="170"/>
        <end position="178"/>
    </location>
</feature>
<feature type="binding site" evidence="15">
    <location>
        <position position="72"/>
    </location>
    <ligand>
        <name>Na(+)</name>
        <dbReference type="ChEBI" id="CHEBI:29101"/>
        <label>1</label>
    </ligand>
</feature>
<feature type="transmembrane region" description="Helical" evidence="18">
    <location>
        <begin position="331"/>
        <end position="352"/>
    </location>
</feature>
<reference evidence="19 20" key="1">
    <citation type="submission" date="2020-08" db="EMBL/GenBank/DDBJ databases">
        <title>Aphidius gifuensis genome sequencing and assembly.</title>
        <authorList>
            <person name="Du Z."/>
        </authorList>
    </citation>
    <scope>NUCLEOTIDE SEQUENCE [LARGE SCALE GENOMIC DNA]</scope>
    <source>
        <strain evidence="19">YNYX2018</strain>
        <tissue evidence="19">Adults</tissue>
    </source>
</reference>
<feature type="transmembrane region" description="Helical" evidence="18">
    <location>
        <begin position="506"/>
        <end position="525"/>
    </location>
</feature>
<evidence type="ECO:0000256" key="6">
    <source>
        <dbReference type="ARBA" id="ARBA00022970"/>
    </source>
</evidence>
<keyword evidence="15" id="KW-0479">Metal-binding</keyword>
<gene>
    <name evidence="19" type="ORF">HCN44_008367</name>
</gene>
<evidence type="ECO:0000256" key="12">
    <source>
        <dbReference type="ARBA" id="ARBA00023201"/>
    </source>
</evidence>
<feature type="binding site" evidence="15">
    <location>
        <position position="305"/>
    </location>
    <ligand>
        <name>Na(+)</name>
        <dbReference type="ChEBI" id="CHEBI:29101"/>
        <label>1</label>
    </ligand>
</feature>
<feature type="transmembrane region" description="Helical" evidence="18">
    <location>
        <begin position="545"/>
        <end position="565"/>
    </location>
</feature>
<evidence type="ECO:0000256" key="15">
    <source>
        <dbReference type="PIRSR" id="PIRSR600175-1"/>
    </source>
</evidence>
<dbReference type="CDD" id="cd10324">
    <property type="entry name" value="SLC6sbd"/>
    <property type="match status" value="1"/>
</dbReference>
<keyword evidence="7 18" id="KW-1133">Transmembrane helix</keyword>
<dbReference type="PANTHER" id="PTHR11616">
    <property type="entry name" value="SODIUM/CHLORIDE DEPENDENT TRANSPORTER"/>
    <property type="match status" value="1"/>
</dbReference>
<evidence type="ECO:0000313" key="20">
    <source>
        <dbReference type="Proteomes" id="UP000639338"/>
    </source>
</evidence>
<name>A0A834XNK3_APHGI</name>
<feature type="binding site" evidence="15">
    <location>
        <position position="408"/>
    </location>
    <ligand>
        <name>Na(+)</name>
        <dbReference type="ChEBI" id="CHEBI:29101"/>
        <label>1</label>
    </ligand>
</feature>
<keyword evidence="11" id="KW-0325">Glycoprotein</keyword>
<evidence type="ECO:0000256" key="4">
    <source>
        <dbReference type="ARBA" id="ARBA00022692"/>
    </source>
</evidence>
<evidence type="ECO:0000256" key="17">
    <source>
        <dbReference type="SAM" id="MobiDB-lite"/>
    </source>
</evidence>
<protein>
    <recommendedName>
        <fullName evidence="14">Sodium-dependent nutrient amino acid transporter 1</fullName>
    </recommendedName>
</protein>
<evidence type="ECO:0000313" key="19">
    <source>
        <dbReference type="EMBL" id="KAF7989693.1"/>
    </source>
</evidence>
<evidence type="ECO:0000256" key="14">
    <source>
        <dbReference type="ARBA" id="ARBA00040215"/>
    </source>
</evidence>
<feature type="transmembrane region" description="Helical" evidence="18">
    <location>
        <begin position="395"/>
        <end position="420"/>
    </location>
</feature>
<dbReference type="OrthoDB" id="6581954at2759"/>
<evidence type="ECO:0000256" key="13">
    <source>
        <dbReference type="ARBA" id="ARBA00037785"/>
    </source>
</evidence>
<dbReference type="PANTHER" id="PTHR11616:SF321">
    <property type="entry name" value="SODIUM-DEPENDENT NUTRIENT AMINO ACID TRANSPORTER 1-RELATED"/>
    <property type="match status" value="1"/>
</dbReference>
<keyword evidence="20" id="KW-1185">Reference proteome</keyword>
<comment type="function">
    <text evidence="13">Unusual broad substrate spectrum amino acid:sodium cotransporter that promotes absorption of the D isomers of essential amino acids. Neutral amino acids are the preferred substrates, especially methionine and phenylalanine.</text>
</comment>
<keyword evidence="10 18" id="KW-0472">Membrane</keyword>
<dbReference type="GO" id="GO:0005283">
    <property type="term" value="F:amino acid:sodium symporter activity"/>
    <property type="evidence" value="ECO:0007669"/>
    <property type="project" value="TreeGrafter"/>
</dbReference>
<keyword evidence="6" id="KW-0029">Amino-acid transport</keyword>
<dbReference type="Pfam" id="PF00209">
    <property type="entry name" value="SNF"/>
    <property type="match status" value="1"/>
</dbReference>
<keyword evidence="16" id="KW-1015">Disulfide bond</keyword>
<keyword evidence="4 18" id="KW-0812">Transmembrane</keyword>
<feature type="transmembrane region" description="Helical" evidence="18">
    <location>
        <begin position="461"/>
        <end position="485"/>
    </location>
</feature>
<keyword evidence="8 15" id="KW-0915">Sodium</keyword>
<dbReference type="GO" id="GO:0005886">
    <property type="term" value="C:plasma membrane"/>
    <property type="evidence" value="ECO:0007669"/>
    <property type="project" value="TreeGrafter"/>
</dbReference>
<dbReference type="InterPro" id="IPR037272">
    <property type="entry name" value="SNS_sf"/>
</dbReference>
<dbReference type="AlphaFoldDB" id="A0A834XNK3"/>
<evidence type="ECO:0000256" key="11">
    <source>
        <dbReference type="ARBA" id="ARBA00023180"/>
    </source>
</evidence>
<dbReference type="GO" id="GO:0046872">
    <property type="term" value="F:metal ion binding"/>
    <property type="evidence" value="ECO:0007669"/>
    <property type="project" value="UniProtKB-KW"/>
</dbReference>
<dbReference type="PRINTS" id="PR00176">
    <property type="entry name" value="NANEUSMPORT"/>
</dbReference>
<evidence type="ECO:0000256" key="18">
    <source>
        <dbReference type="SAM" id="Phobius"/>
    </source>
</evidence>
<proteinExistence type="inferred from homology"/>